<evidence type="ECO:0000313" key="1">
    <source>
        <dbReference type="EMBL" id="WQD37751.1"/>
    </source>
</evidence>
<evidence type="ECO:0000313" key="2">
    <source>
        <dbReference type="Proteomes" id="UP001325680"/>
    </source>
</evidence>
<protein>
    <submittedName>
        <fullName evidence="1">Uncharacterized protein</fullName>
    </submittedName>
</protein>
<sequence length="378" mass="41407">MKKTIIQLAMVAVLFSCTKTDQVPEENALKLQPIGNEKLVIQDGKTREVDGTLLKQLPVNTHINEEIEKHLSEILEPVRNLLQKAIESDGTGNFKRYEEAVAYAKSLKDPGQQIRAVERLKKEYYPFIKDLWEKAAIDERNYQQAILNVFPENLRKGVVFQEFLNFTIGPSEKPEPPIPPAPPAPENICIDVHDFMQGAFWRDGLLVGGVRNSIRPTDGNCAAFATVTTTAISAGAYTGCSWLLNRIALPGTFPIDARPIRYKKAINWTANATAVAVLGGAWSTIAYTINANTDKFTDPGGEIYTAVAPVIFVCVLPKSASVSDEQLHSKVQLNTLNFGGVAYAQSKSILILSPAFSTATSTISIAPGKWTACEEEGK</sequence>
<name>A0ABZ0W6P8_9BACT</name>
<organism evidence="1 2">
    <name type="scientific">Niabella yanshanensis</name>
    <dbReference type="NCBI Taxonomy" id="577386"/>
    <lineage>
        <taxon>Bacteria</taxon>
        <taxon>Pseudomonadati</taxon>
        <taxon>Bacteroidota</taxon>
        <taxon>Chitinophagia</taxon>
        <taxon>Chitinophagales</taxon>
        <taxon>Chitinophagaceae</taxon>
        <taxon>Niabella</taxon>
    </lineage>
</organism>
<dbReference type="Proteomes" id="UP001325680">
    <property type="component" value="Chromosome"/>
</dbReference>
<gene>
    <name evidence="1" type="ORF">U0035_18960</name>
</gene>
<dbReference type="PROSITE" id="PS51257">
    <property type="entry name" value="PROKAR_LIPOPROTEIN"/>
    <property type="match status" value="1"/>
</dbReference>
<reference evidence="1 2" key="1">
    <citation type="submission" date="2023-12" db="EMBL/GenBank/DDBJ databases">
        <title>Genome sequencing and assembly of bacterial species from a model synthetic community.</title>
        <authorList>
            <person name="Hogle S.L."/>
        </authorList>
    </citation>
    <scope>NUCLEOTIDE SEQUENCE [LARGE SCALE GENOMIC DNA]</scope>
    <source>
        <strain evidence="1 2">HAMBI_3031</strain>
    </source>
</reference>
<keyword evidence="2" id="KW-1185">Reference proteome</keyword>
<proteinExistence type="predicted"/>
<accession>A0ABZ0W6P8</accession>
<dbReference type="EMBL" id="CP139960">
    <property type="protein sequence ID" value="WQD37751.1"/>
    <property type="molecule type" value="Genomic_DNA"/>
</dbReference>
<dbReference type="RefSeq" id="WP_114790521.1">
    <property type="nucleotide sequence ID" value="NZ_CP139960.1"/>
</dbReference>